<dbReference type="GO" id="GO:0005829">
    <property type="term" value="C:cytosol"/>
    <property type="evidence" value="ECO:0007669"/>
    <property type="project" value="TreeGrafter"/>
</dbReference>
<proteinExistence type="predicted"/>
<sequence>MGSLPQATPFRVAIVKAYEIEEPKHRGMLQSFRDNVLQQVPDAIIDAYRPMKEDGHLPAPADYDLIIITGGLSNLCQATYEPWVDTTLEWIRQVVGQQHITRTKLLGICWGHQAIATALSGKVGSFEHPRVGVENLALNDDGKAIFGKESLNVPSGFKLLAPENEILMSDSGLVLSLQGHPEIYGELSRQLFNMNVPYYRATLPSEDDLQRYYSEMSSSEQDAKLIFQKVTQWAQS</sequence>
<comment type="caution">
    <text evidence="2">The sequence shown here is derived from an EMBL/GenBank/DDBJ whole genome shotgun (WGS) entry which is preliminary data.</text>
</comment>
<dbReference type="Gene3D" id="3.40.50.880">
    <property type="match status" value="1"/>
</dbReference>
<feature type="domain" description="Glutamine amidotransferase" evidence="1">
    <location>
        <begin position="60"/>
        <end position="146"/>
    </location>
</feature>
<dbReference type="AlphaFoldDB" id="A0A135UGL6"/>
<evidence type="ECO:0000259" key="1">
    <source>
        <dbReference type="Pfam" id="PF00117"/>
    </source>
</evidence>
<dbReference type="PROSITE" id="PS51273">
    <property type="entry name" value="GATASE_TYPE_1"/>
    <property type="match status" value="1"/>
</dbReference>
<dbReference type="Pfam" id="PF00117">
    <property type="entry name" value="GATase"/>
    <property type="match status" value="1"/>
</dbReference>
<name>A0A135UGL6_9PEZI</name>
<protein>
    <recommendedName>
        <fullName evidence="1">Glutamine amidotransferase domain-containing protein</fullName>
    </recommendedName>
</protein>
<dbReference type="EMBL" id="JFFI01001489">
    <property type="protein sequence ID" value="KXH59550.1"/>
    <property type="molecule type" value="Genomic_DNA"/>
</dbReference>
<dbReference type="SUPFAM" id="SSF52317">
    <property type="entry name" value="Class I glutamine amidotransferase-like"/>
    <property type="match status" value="1"/>
</dbReference>
<dbReference type="InterPro" id="IPR044992">
    <property type="entry name" value="ChyE-like"/>
</dbReference>
<reference evidence="2 3" key="1">
    <citation type="submission" date="2014-02" db="EMBL/GenBank/DDBJ databases">
        <title>The genome sequence of Colletotrichum salicis CBS 607.94.</title>
        <authorList>
            <person name="Baroncelli R."/>
            <person name="Thon M.R."/>
        </authorList>
    </citation>
    <scope>NUCLEOTIDE SEQUENCE [LARGE SCALE GENOMIC DNA]</scope>
    <source>
        <strain evidence="2 3">CBS 607.94</strain>
    </source>
</reference>
<organism evidence="2 3">
    <name type="scientific">Colletotrichum salicis</name>
    <dbReference type="NCBI Taxonomy" id="1209931"/>
    <lineage>
        <taxon>Eukaryota</taxon>
        <taxon>Fungi</taxon>
        <taxon>Dikarya</taxon>
        <taxon>Ascomycota</taxon>
        <taxon>Pezizomycotina</taxon>
        <taxon>Sordariomycetes</taxon>
        <taxon>Hypocreomycetidae</taxon>
        <taxon>Glomerellales</taxon>
        <taxon>Glomerellaceae</taxon>
        <taxon>Colletotrichum</taxon>
        <taxon>Colletotrichum acutatum species complex</taxon>
    </lineage>
</organism>
<evidence type="ECO:0000313" key="3">
    <source>
        <dbReference type="Proteomes" id="UP000070121"/>
    </source>
</evidence>
<dbReference type="InterPro" id="IPR029062">
    <property type="entry name" value="Class_I_gatase-like"/>
</dbReference>
<dbReference type="InterPro" id="IPR017926">
    <property type="entry name" value="GATASE"/>
</dbReference>
<dbReference type="PANTHER" id="PTHR42695">
    <property type="entry name" value="GLUTAMINE AMIDOTRANSFERASE YLR126C-RELATED"/>
    <property type="match status" value="1"/>
</dbReference>
<keyword evidence="3" id="KW-1185">Reference proteome</keyword>
<dbReference type="Proteomes" id="UP000070121">
    <property type="component" value="Unassembled WGS sequence"/>
</dbReference>
<dbReference type="STRING" id="1209931.A0A135UGL6"/>
<dbReference type="OrthoDB" id="92161at2759"/>
<evidence type="ECO:0000313" key="2">
    <source>
        <dbReference type="EMBL" id="KXH59550.1"/>
    </source>
</evidence>
<gene>
    <name evidence="2" type="ORF">CSAL01_09540</name>
</gene>
<accession>A0A135UGL6</accession>
<dbReference type="PANTHER" id="PTHR42695:SF5">
    <property type="entry name" value="GLUTAMINE AMIDOTRANSFERASE YLR126C-RELATED"/>
    <property type="match status" value="1"/>
</dbReference>